<sequence>MTTTTNSGRRCSLIILSATIIFIICTVIIGLCVRFLTTGKVQQVILITLICVLGVVGMTSVIILEIRRRRNLNKQKQVKAARGNYKLAPTAPPMSNASSWSYNKNYSNRTTIQA</sequence>
<evidence type="ECO:0000256" key="2">
    <source>
        <dbReference type="SAM" id="Phobius"/>
    </source>
</evidence>
<evidence type="ECO:0000256" key="1">
    <source>
        <dbReference type="SAM" id="MobiDB-lite"/>
    </source>
</evidence>
<proteinExistence type="predicted"/>
<name>A0AA38HSG0_9CUCU</name>
<feature type="region of interest" description="Disordered" evidence="1">
    <location>
        <begin position="86"/>
        <end position="114"/>
    </location>
</feature>
<dbReference type="AlphaFoldDB" id="A0AA38HSG0"/>
<organism evidence="3 4">
    <name type="scientific">Zophobas morio</name>
    <dbReference type="NCBI Taxonomy" id="2755281"/>
    <lineage>
        <taxon>Eukaryota</taxon>
        <taxon>Metazoa</taxon>
        <taxon>Ecdysozoa</taxon>
        <taxon>Arthropoda</taxon>
        <taxon>Hexapoda</taxon>
        <taxon>Insecta</taxon>
        <taxon>Pterygota</taxon>
        <taxon>Neoptera</taxon>
        <taxon>Endopterygota</taxon>
        <taxon>Coleoptera</taxon>
        <taxon>Polyphaga</taxon>
        <taxon>Cucujiformia</taxon>
        <taxon>Tenebrionidae</taxon>
        <taxon>Zophobas</taxon>
    </lineage>
</organism>
<evidence type="ECO:0000313" key="3">
    <source>
        <dbReference type="EMBL" id="KAJ3641772.1"/>
    </source>
</evidence>
<accession>A0AA38HSG0</accession>
<dbReference type="Proteomes" id="UP001168821">
    <property type="component" value="Unassembled WGS sequence"/>
</dbReference>
<feature type="transmembrane region" description="Helical" evidence="2">
    <location>
        <begin position="12"/>
        <end position="37"/>
    </location>
</feature>
<keyword evidence="2" id="KW-1133">Transmembrane helix</keyword>
<feature type="compositionally biased region" description="Polar residues" evidence="1">
    <location>
        <begin position="93"/>
        <end position="114"/>
    </location>
</feature>
<keyword evidence="4" id="KW-1185">Reference proteome</keyword>
<keyword evidence="2" id="KW-0472">Membrane</keyword>
<comment type="caution">
    <text evidence="3">The sequence shown here is derived from an EMBL/GenBank/DDBJ whole genome shotgun (WGS) entry which is preliminary data.</text>
</comment>
<feature type="transmembrane region" description="Helical" evidence="2">
    <location>
        <begin position="43"/>
        <end position="66"/>
    </location>
</feature>
<protein>
    <submittedName>
        <fullName evidence="3">Uncharacterized protein</fullName>
    </submittedName>
</protein>
<gene>
    <name evidence="3" type="ORF">Zmor_028251</name>
</gene>
<evidence type="ECO:0000313" key="4">
    <source>
        <dbReference type="Proteomes" id="UP001168821"/>
    </source>
</evidence>
<dbReference type="EMBL" id="JALNTZ010000009">
    <property type="protein sequence ID" value="KAJ3641772.1"/>
    <property type="molecule type" value="Genomic_DNA"/>
</dbReference>
<keyword evidence="2" id="KW-0812">Transmembrane</keyword>
<reference evidence="3" key="1">
    <citation type="journal article" date="2023" name="G3 (Bethesda)">
        <title>Whole genome assemblies of Zophobas morio and Tenebrio molitor.</title>
        <authorList>
            <person name="Kaur S."/>
            <person name="Stinson S.A."/>
            <person name="diCenzo G.C."/>
        </authorList>
    </citation>
    <scope>NUCLEOTIDE SEQUENCE</scope>
    <source>
        <strain evidence="3">QUZm001</strain>
    </source>
</reference>